<evidence type="ECO:0000313" key="6">
    <source>
        <dbReference type="EMBL" id="MPL78285.1"/>
    </source>
</evidence>
<dbReference type="InterPro" id="IPR025110">
    <property type="entry name" value="AMP-bd_C"/>
</dbReference>
<keyword evidence="3" id="KW-0472">Membrane</keyword>
<dbReference type="PANTHER" id="PTHR43201:SF5">
    <property type="entry name" value="MEDIUM-CHAIN ACYL-COA LIGASE ACSF2, MITOCHONDRIAL"/>
    <property type="match status" value="1"/>
</dbReference>
<evidence type="ECO:0000256" key="1">
    <source>
        <dbReference type="ARBA" id="ARBA00006432"/>
    </source>
</evidence>
<organism evidence="6">
    <name type="scientific">bioreactor metagenome</name>
    <dbReference type="NCBI Taxonomy" id="1076179"/>
    <lineage>
        <taxon>unclassified sequences</taxon>
        <taxon>metagenomes</taxon>
        <taxon>ecological metagenomes</taxon>
    </lineage>
</organism>
<dbReference type="InterPro" id="IPR000873">
    <property type="entry name" value="AMP-dep_synth/lig_dom"/>
</dbReference>
<sequence>MILHEQFIRMAKRNPERMAIIDRTLDKRVTYSKALIGAIILSKKFRKYDPGFVGVMVPTSAGCALATLGVLMSGRIPVMINYSTGAESNAKYAQQKCGFKTIITSKALLEKVGCPKSEGMVFMEDIMAGIGTGDKIKAALLSKLPASAIINMTYKGGEDDTIAVLFTSGSEKDPKAVPLTNKNISSNIESFGSYVGITEKDTILSNLVFFHIFGLTVNLWTPLYYGITMVTYANPLDFQTVSRIAREERPTMMVGTPSFFWGYLHKSEPGDFKSVRIMVSGADKCPDALRDGYIQKHGVTLLEGYGATETSPVISVNSHDYNRPGSTGKPIPGVQLRIEHLESGEECNVGEIGKILVKGPSVMNGYYEDPEQTKEAIKDGWYNTGDMGYLDSDGYLWHSGRFKRFVKIGGEMVSLVKVENTLEKYLPAGVSCCVVDVQDEVRGSSIIATVTIEVNKSEILKKMGEELPNIALPKHFVVIRELPMMGTGKIDFRSVSKIVQEIFDKES</sequence>
<evidence type="ECO:0000259" key="4">
    <source>
        <dbReference type="Pfam" id="PF00501"/>
    </source>
</evidence>
<name>A0A644UH28_9ZZZZ</name>
<keyword evidence="3" id="KW-1133">Transmembrane helix</keyword>
<accession>A0A644UH28</accession>
<evidence type="ECO:0000256" key="2">
    <source>
        <dbReference type="ARBA" id="ARBA00022598"/>
    </source>
</evidence>
<reference evidence="6" key="1">
    <citation type="submission" date="2019-08" db="EMBL/GenBank/DDBJ databases">
        <authorList>
            <person name="Kucharzyk K."/>
            <person name="Murdoch R.W."/>
            <person name="Higgins S."/>
            <person name="Loffler F."/>
        </authorList>
    </citation>
    <scope>NUCLEOTIDE SEQUENCE</scope>
</reference>
<feature type="transmembrane region" description="Helical" evidence="3">
    <location>
        <begin position="51"/>
        <end position="72"/>
    </location>
</feature>
<keyword evidence="2" id="KW-0436">Ligase</keyword>
<evidence type="ECO:0000259" key="5">
    <source>
        <dbReference type="Pfam" id="PF13193"/>
    </source>
</evidence>
<feature type="domain" description="AMP-binding enzyme C-terminal" evidence="5">
    <location>
        <begin position="426"/>
        <end position="489"/>
    </location>
</feature>
<dbReference type="SUPFAM" id="SSF56801">
    <property type="entry name" value="Acetyl-CoA synthetase-like"/>
    <property type="match status" value="1"/>
</dbReference>
<comment type="caution">
    <text evidence="6">The sequence shown here is derived from an EMBL/GenBank/DDBJ whole genome shotgun (WGS) entry which is preliminary data.</text>
</comment>
<dbReference type="GO" id="GO:0006631">
    <property type="term" value="P:fatty acid metabolic process"/>
    <property type="evidence" value="ECO:0007669"/>
    <property type="project" value="TreeGrafter"/>
</dbReference>
<proteinExistence type="inferred from homology"/>
<feature type="domain" description="AMP-dependent synthetase/ligase" evidence="4">
    <location>
        <begin position="9"/>
        <end position="367"/>
    </location>
</feature>
<dbReference type="Gene3D" id="3.30.300.30">
    <property type="match status" value="1"/>
</dbReference>
<protein>
    <submittedName>
        <fullName evidence="6">Bifunctional protein Aas</fullName>
    </submittedName>
</protein>
<keyword evidence="3" id="KW-0812">Transmembrane</keyword>
<dbReference type="Pfam" id="PF00501">
    <property type="entry name" value="AMP-binding"/>
    <property type="match status" value="1"/>
</dbReference>
<dbReference type="GO" id="GO:0031956">
    <property type="term" value="F:medium-chain fatty acid-CoA ligase activity"/>
    <property type="evidence" value="ECO:0007669"/>
    <property type="project" value="TreeGrafter"/>
</dbReference>
<evidence type="ECO:0000256" key="3">
    <source>
        <dbReference type="SAM" id="Phobius"/>
    </source>
</evidence>
<dbReference type="InterPro" id="IPR045851">
    <property type="entry name" value="AMP-bd_C_sf"/>
</dbReference>
<dbReference type="AlphaFoldDB" id="A0A644UH28"/>
<comment type="similarity">
    <text evidence="1">Belongs to the ATP-dependent AMP-binding enzyme family.</text>
</comment>
<dbReference type="PANTHER" id="PTHR43201">
    <property type="entry name" value="ACYL-COA SYNTHETASE"/>
    <property type="match status" value="1"/>
</dbReference>
<gene>
    <name evidence="6" type="primary">aas_2</name>
    <name evidence="6" type="ORF">SDC9_24149</name>
</gene>
<dbReference type="EMBL" id="VSSQ01000115">
    <property type="protein sequence ID" value="MPL78285.1"/>
    <property type="molecule type" value="Genomic_DNA"/>
</dbReference>
<dbReference type="InterPro" id="IPR042099">
    <property type="entry name" value="ANL_N_sf"/>
</dbReference>
<dbReference type="Pfam" id="PF13193">
    <property type="entry name" value="AMP-binding_C"/>
    <property type="match status" value="1"/>
</dbReference>
<dbReference type="Gene3D" id="3.40.50.12780">
    <property type="entry name" value="N-terminal domain of ligase-like"/>
    <property type="match status" value="1"/>
</dbReference>